<evidence type="ECO:0000313" key="12">
    <source>
        <dbReference type="Proteomes" id="UP000322918"/>
    </source>
</evidence>
<evidence type="ECO:0000259" key="8">
    <source>
        <dbReference type="PROSITE" id="PS01124"/>
    </source>
</evidence>
<evidence type="ECO:0000256" key="6">
    <source>
        <dbReference type="ARBA" id="ARBA00023163"/>
    </source>
</evidence>
<dbReference type="InterPro" id="IPR011006">
    <property type="entry name" value="CheY-like_superfamily"/>
</dbReference>
<dbReference type="Pfam" id="PF07495">
    <property type="entry name" value="Y_Y_Y"/>
    <property type="match status" value="1"/>
</dbReference>
<reference evidence="11 12" key="1">
    <citation type="submission" date="2019-09" db="EMBL/GenBank/DDBJ databases">
        <title>Pararcticibacter amylolyticus gen. nov., sp. nov., isolated from a rottenly hemp rope, and reclassification of Pedobacter tournemirensis as Pararcticibacter tournemirensis comb. nov.</title>
        <authorList>
            <person name="Cai Y."/>
        </authorList>
    </citation>
    <scope>NUCLEOTIDE SEQUENCE [LARGE SCALE GENOMIC DNA]</scope>
    <source>
        <strain evidence="11 12">TF5-37.2-LB10</strain>
    </source>
</reference>
<dbReference type="Gene3D" id="2.60.40.10">
    <property type="entry name" value="Immunoglobulins"/>
    <property type="match status" value="1"/>
</dbReference>
<feature type="domain" description="Response regulatory" evidence="10">
    <location>
        <begin position="1143"/>
        <end position="1258"/>
    </location>
</feature>
<dbReference type="GO" id="GO:0003700">
    <property type="term" value="F:DNA-binding transcription factor activity"/>
    <property type="evidence" value="ECO:0007669"/>
    <property type="project" value="InterPro"/>
</dbReference>
<dbReference type="InterPro" id="IPR018062">
    <property type="entry name" value="HTH_AraC-typ_CS"/>
</dbReference>
<evidence type="ECO:0000313" key="11">
    <source>
        <dbReference type="EMBL" id="KAA8484059.1"/>
    </source>
</evidence>
<feature type="domain" description="HTH araC/xylS-type" evidence="8">
    <location>
        <begin position="1290"/>
        <end position="1389"/>
    </location>
</feature>
<evidence type="ECO:0000256" key="1">
    <source>
        <dbReference type="ARBA" id="ARBA00000085"/>
    </source>
</evidence>
<dbReference type="InterPro" id="IPR036890">
    <property type="entry name" value="HATPase_C_sf"/>
</dbReference>
<dbReference type="GO" id="GO:0000155">
    <property type="term" value="F:phosphorelay sensor kinase activity"/>
    <property type="evidence" value="ECO:0007669"/>
    <property type="project" value="InterPro"/>
</dbReference>
<dbReference type="SUPFAM" id="SSF46689">
    <property type="entry name" value="Homeodomain-like"/>
    <property type="match status" value="1"/>
</dbReference>
<dbReference type="OrthoDB" id="9809670at2"/>
<evidence type="ECO:0000256" key="4">
    <source>
        <dbReference type="ARBA" id="ARBA00023015"/>
    </source>
</evidence>
<dbReference type="Gene3D" id="3.30.565.10">
    <property type="entry name" value="Histidine kinase-like ATPase, C-terminal domain"/>
    <property type="match status" value="1"/>
</dbReference>
<dbReference type="PROSITE" id="PS50110">
    <property type="entry name" value="RESPONSE_REGULATORY"/>
    <property type="match status" value="1"/>
</dbReference>
<dbReference type="InterPro" id="IPR018060">
    <property type="entry name" value="HTH_AraC"/>
</dbReference>
<dbReference type="SUPFAM" id="SSF55874">
    <property type="entry name" value="ATPase domain of HSP90 chaperone/DNA topoisomerase II/histidine kinase"/>
    <property type="match status" value="1"/>
</dbReference>
<feature type="domain" description="Histidine kinase" evidence="9">
    <location>
        <begin position="860"/>
        <end position="1097"/>
    </location>
</feature>
<dbReference type="SUPFAM" id="SSF63829">
    <property type="entry name" value="Calcium-dependent phosphotriesterase"/>
    <property type="match status" value="3"/>
</dbReference>
<dbReference type="PROSITE" id="PS01124">
    <property type="entry name" value="HTH_ARAC_FAMILY_2"/>
    <property type="match status" value="1"/>
</dbReference>
<dbReference type="SMART" id="SM00448">
    <property type="entry name" value="REC"/>
    <property type="match status" value="1"/>
</dbReference>
<dbReference type="Pfam" id="PF00072">
    <property type="entry name" value="Response_reg"/>
    <property type="match status" value="1"/>
</dbReference>
<dbReference type="SMART" id="SM00388">
    <property type="entry name" value="HisKA"/>
    <property type="match status" value="1"/>
</dbReference>
<dbReference type="Pfam" id="PF12833">
    <property type="entry name" value="HTH_18"/>
    <property type="match status" value="1"/>
</dbReference>
<keyword evidence="12" id="KW-1185">Reference proteome</keyword>
<dbReference type="InterPro" id="IPR015943">
    <property type="entry name" value="WD40/YVTN_repeat-like_dom_sf"/>
</dbReference>
<dbReference type="InterPro" id="IPR036097">
    <property type="entry name" value="HisK_dim/P_sf"/>
</dbReference>
<name>A0A5M9HC82_9SPHI</name>
<sequence>MNIKYWFEMMRERIITLLFFFPLVFSTVPLLAQNRSFPYQFNYLTVDEGLSHTDANDIVQDKYGYIWVATYFGISRYDGYSIRKYYNVNVPLNNAFKNRVRCIASDETGRIWLGTEDGLQCFDPGTERYLDFPKLQKYVVPPFSKLLTPSKNVLYGITDGILKMYSVDGNNVYEERIQMPRDDVRFSDMANSKDGLLYLSGNKGLWTFDRNKKFKPVPVDGLGDSNLSRLYFDNQFNLLIANGKKLMILRPIANSSAATKRQTIFLTYSMPDNFSVRDIMQGSKGDYWISGGSALIRLDRNLNFIQRVDDQSSQHSLNSRSLTRCIIDRSQCLWVCSFGGGVNYCDLNQKLFYTLQRDPRHLNTLSGNHIRSILEDGDNLWVGTTANGLNLYNLKTKKYTYYNSYNSPIKLKNDAITSLTFDNAHNLWIGTGSGIDILKAGGTELWRPKGSDQFPGYIIETIVKDCYGNIWFGNHMNNFGVIWKDESNTYHVKYYDEGYFIHADDKKPQLFVSSTRGLKRVLIDAKGNILKTFHYNASSKPNSLTSDYTYPICKQNDSVYWVGTIGGGLNRLSLNLKNNSYTIRPYTSNYGVFKDVESMEIDNAGNVWMGGNGLERLDPKTGKLIRYDKNDGLQGNSFKVGSSYKGASGRLYFGGINGLNYFYPEQIKPSHIVAHPVLTDILITNQRPQYGKQGPAKNSIEEAISYTKELTLNYLQNNFLVSFSSMNYANPLKSQYRYKLVGFDKEWRYTNGGNPTAAYSNLDFNTYKFIVEATNIDGIWSANQAQLDITITPPWWKSTAAKMLYGLLILSGLAGIYIYQARWHRLKREIEVRALNEKKREEMHQQRLELYQQQLQFFTNISHEFRTPLTLILGPLEKLMGHSNSSALSNSYQLMLRNAKRLMNLVSELMNFKKAADSVIKLQVQPLAINNFCKELVSEFQDLSLGKDIHFKLIDHTETGDDQLTNYFDIQILEKILLNLLNNGFKYTEPGGEVSLEIFFDLENFKPSFQNEFQLLNDGFRAEKYIYFGVSDTGIGISGESIHRIFDRYYRVSKDHLGSGVGLALVRSLTQLHKGDIYVYSERQRGTEIIIGLPWGDENYTEAEKAPEGTELEPKLEAVDHSILLPLTLKENDKDEDLKIQKYILLVDDNRELRSFLKQAFEKHYHIYEAADGREALEIAAEKVPDLIISDVMMPVMDGIEFCKRVKEQFETSHIPFIILSAKDTLDSKLEGMGSGADFYFEKPLSMDLLQLTVQNIFEQSKKLKHRYINDYLAEATELVHSEKDKEFLQKLLDIIEENIQDTDLDVDFLCKHLYISRTKLYQKIKSVSDLSVSEFIRTIRLKKAIQIMTHEDVTMNEVADRIGLQSSSNFSRAFKKEFGKSPLQYIRSLKK</sequence>
<evidence type="ECO:0000256" key="3">
    <source>
        <dbReference type="ARBA" id="ARBA00022553"/>
    </source>
</evidence>
<dbReference type="Gene3D" id="2.130.10.10">
    <property type="entry name" value="YVTN repeat-like/Quinoprotein amine dehydrogenase"/>
    <property type="match status" value="3"/>
</dbReference>
<dbReference type="SUPFAM" id="SSF47384">
    <property type="entry name" value="Homodimeric domain of signal transducing histidine kinase"/>
    <property type="match status" value="1"/>
</dbReference>
<comment type="catalytic activity">
    <reaction evidence="1">
        <text>ATP + protein L-histidine = ADP + protein N-phospho-L-histidine.</text>
        <dbReference type="EC" id="2.7.13.3"/>
    </reaction>
</comment>
<dbReference type="EC" id="2.7.13.3" evidence="2"/>
<dbReference type="EMBL" id="VWNE01000009">
    <property type="protein sequence ID" value="KAA8484059.1"/>
    <property type="molecule type" value="Genomic_DNA"/>
</dbReference>
<dbReference type="RefSeq" id="WP_141815846.1">
    <property type="nucleotide sequence ID" value="NZ_VFPL01000001.1"/>
</dbReference>
<dbReference type="PANTHER" id="PTHR43547">
    <property type="entry name" value="TWO-COMPONENT HISTIDINE KINASE"/>
    <property type="match status" value="1"/>
</dbReference>
<dbReference type="Pfam" id="PF00512">
    <property type="entry name" value="HisKA"/>
    <property type="match status" value="1"/>
</dbReference>
<feature type="modified residue" description="4-aspartylphosphate" evidence="7">
    <location>
        <position position="1191"/>
    </location>
</feature>
<dbReference type="PANTHER" id="PTHR43547:SF2">
    <property type="entry name" value="HYBRID SIGNAL TRANSDUCTION HISTIDINE KINASE C"/>
    <property type="match status" value="1"/>
</dbReference>
<dbReference type="GO" id="GO:0043565">
    <property type="term" value="F:sequence-specific DNA binding"/>
    <property type="evidence" value="ECO:0007669"/>
    <property type="project" value="InterPro"/>
</dbReference>
<dbReference type="Pfam" id="PF07494">
    <property type="entry name" value="Reg_prop"/>
    <property type="match status" value="3"/>
</dbReference>
<keyword evidence="3 7" id="KW-0597">Phosphoprotein</keyword>
<dbReference type="InterPro" id="IPR011123">
    <property type="entry name" value="Y_Y_Y"/>
</dbReference>
<protein>
    <recommendedName>
        <fullName evidence="2">histidine kinase</fullName>
        <ecNumber evidence="2">2.7.13.3</ecNumber>
    </recommendedName>
</protein>
<proteinExistence type="predicted"/>
<dbReference type="InterPro" id="IPR001789">
    <property type="entry name" value="Sig_transdc_resp-reg_receiver"/>
</dbReference>
<keyword evidence="4" id="KW-0805">Transcription regulation</keyword>
<comment type="caution">
    <text evidence="11">The sequence shown here is derived from an EMBL/GenBank/DDBJ whole genome shotgun (WGS) entry which is preliminary data.</text>
</comment>
<evidence type="ECO:0000259" key="9">
    <source>
        <dbReference type="PROSITE" id="PS50109"/>
    </source>
</evidence>
<gene>
    <name evidence="11" type="ORF">F1649_06855</name>
</gene>
<dbReference type="PRINTS" id="PR00344">
    <property type="entry name" value="BCTRLSENSOR"/>
</dbReference>
<dbReference type="SMART" id="SM00342">
    <property type="entry name" value="HTH_ARAC"/>
    <property type="match status" value="1"/>
</dbReference>
<keyword evidence="5" id="KW-0238">DNA-binding</keyword>
<dbReference type="InterPro" id="IPR011110">
    <property type="entry name" value="Reg_prop"/>
</dbReference>
<dbReference type="Gene3D" id="3.40.50.2300">
    <property type="match status" value="1"/>
</dbReference>
<accession>A0A5M9HC82</accession>
<dbReference type="InterPro" id="IPR003594">
    <property type="entry name" value="HATPase_dom"/>
</dbReference>
<dbReference type="CDD" id="cd17574">
    <property type="entry name" value="REC_OmpR"/>
    <property type="match status" value="1"/>
</dbReference>
<evidence type="ECO:0000256" key="7">
    <source>
        <dbReference type="PROSITE-ProRule" id="PRU00169"/>
    </source>
</evidence>
<dbReference type="Proteomes" id="UP000322918">
    <property type="component" value="Unassembled WGS sequence"/>
</dbReference>
<keyword evidence="6" id="KW-0804">Transcription</keyword>
<dbReference type="InterPro" id="IPR004358">
    <property type="entry name" value="Sig_transdc_His_kin-like_C"/>
</dbReference>
<dbReference type="InterPro" id="IPR005467">
    <property type="entry name" value="His_kinase_dom"/>
</dbReference>
<dbReference type="Gene3D" id="1.10.10.60">
    <property type="entry name" value="Homeodomain-like"/>
    <property type="match status" value="1"/>
</dbReference>
<evidence type="ECO:0000256" key="2">
    <source>
        <dbReference type="ARBA" id="ARBA00012438"/>
    </source>
</evidence>
<dbReference type="InterPro" id="IPR003661">
    <property type="entry name" value="HisK_dim/P_dom"/>
</dbReference>
<dbReference type="SUPFAM" id="SSF52172">
    <property type="entry name" value="CheY-like"/>
    <property type="match status" value="1"/>
</dbReference>
<dbReference type="Gene3D" id="1.10.287.130">
    <property type="match status" value="1"/>
</dbReference>
<evidence type="ECO:0000256" key="5">
    <source>
        <dbReference type="ARBA" id="ARBA00023125"/>
    </source>
</evidence>
<dbReference type="Pfam" id="PF02518">
    <property type="entry name" value="HATPase_c"/>
    <property type="match status" value="1"/>
</dbReference>
<organism evidence="11 12">
    <name type="scientific">Arcticibacter tournemirensis</name>
    <dbReference type="NCBI Taxonomy" id="699437"/>
    <lineage>
        <taxon>Bacteria</taxon>
        <taxon>Pseudomonadati</taxon>
        <taxon>Bacteroidota</taxon>
        <taxon>Sphingobacteriia</taxon>
        <taxon>Sphingobacteriales</taxon>
        <taxon>Sphingobacteriaceae</taxon>
        <taxon>Arcticibacter</taxon>
    </lineage>
</organism>
<dbReference type="SMART" id="SM00387">
    <property type="entry name" value="HATPase_c"/>
    <property type="match status" value="1"/>
</dbReference>
<dbReference type="CDD" id="cd00082">
    <property type="entry name" value="HisKA"/>
    <property type="match status" value="1"/>
</dbReference>
<evidence type="ECO:0000259" key="10">
    <source>
        <dbReference type="PROSITE" id="PS50110"/>
    </source>
</evidence>
<dbReference type="PROSITE" id="PS50109">
    <property type="entry name" value="HIS_KIN"/>
    <property type="match status" value="1"/>
</dbReference>
<dbReference type="PROSITE" id="PS00041">
    <property type="entry name" value="HTH_ARAC_FAMILY_1"/>
    <property type="match status" value="1"/>
</dbReference>
<dbReference type="InterPro" id="IPR013783">
    <property type="entry name" value="Ig-like_fold"/>
</dbReference>
<dbReference type="InterPro" id="IPR009057">
    <property type="entry name" value="Homeodomain-like_sf"/>
</dbReference>